<gene>
    <name evidence="3" type="ORF">LTR84_010456</name>
</gene>
<sequence length="680" mass="75072">MRSIFSLAVTCLSLFGTGTASPVRGGVEVVRFKGPFTVEANSVHNIHVECSDSSWEGELSIVYGDCDMQEVHHQHHEVGRTTVKRQTFPDRFVWVTPSDAVHGGCLHAYSGSTLLGRSNPIAVSRSLRKRQSISEVADTEGPWFDGVSFMESKNVSTTFVSEAKSKDIAIVGGGMSGAMTALLLQSVGVENWHIIESSQRIGGRIRTKYLNGSKPEDYQYQEMGPMRFPVSVKYADTNETLDIEDHKLVFQLADYVNSLNGNDSALAVKFIPWIQSSPNVPGNSRGYRLPNGRIPSASQLRANSSLAGPAPQYFDEDAADAAEEALSEFINATNEKWRAAGRNVYKAHKQAIEDGLFSWSEANYLKYELGLDANLTDFVAGASSMSPLWGDIYDNNYFAATTWRTIDKGLSSLPRAITPLVQNKTTFGRKVVGLTWNDETNKVGVKWRDDPFAQVPEVEEYDYAVVAVPFTKVRLWRNPTYSSLLSRAINTMNYQQSCKVALHYKTRFWEELSPPIIGGCGSTDIPGIGSVCYPAYNINGSGPGVLLASYQSGTGARSVAALSEEDHVGLVQRAMVEVHGEIAAEQYTGNFDRQCWEVDEHQAGAWAAPFVGQQELYLPAYYKTEFNTIFVGEHTSYTHAWIFSALDSAVRGTTQLLLELGLVDEAKEIVDTWMGRWISV</sequence>
<keyword evidence="4" id="KW-1185">Reference proteome</keyword>
<reference evidence="3 4" key="1">
    <citation type="submission" date="2023-08" db="EMBL/GenBank/DDBJ databases">
        <title>Black Yeasts Isolated from many extreme environments.</title>
        <authorList>
            <person name="Coleine C."/>
            <person name="Stajich J.E."/>
            <person name="Selbmann L."/>
        </authorList>
    </citation>
    <scope>NUCLEOTIDE SEQUENCE [LARGE SCALE GENOMIC DNA]</scope>
    <source>
        <strain evidence="3 4">CCFEE 5792</strain>
    </source>
</reference>
<evidence type="ECO:0000256" key="1">
    <source>
        <dbReference type="SAM" id="SignalP"/>
    </source>
</evidence>
<feature type="signal peptide" evidence="1">
    <location>
        <begin position="1"/>
        <end position="20"/>
    </location>
</feature>
<proteinExistence type="predicted"/>
<dbReference type="Gene3D" id="3.90.660.10">
    <property type="match status" value="1"/>
</dbReference>
<dbReference type="PANTHER" id="PTHR10742">
    <property type="entry name" value="FLAVIN MONOAMINE OXIDASE"/>
    <property type="match status" value="1"/>
</dbReference>
<accession>A0AAV9MT73</accession>
<dbReference type="Gene3D" id="1.20.1440.240">
    <property type="match status" value="1"/>
</dbReference>
<dbReference type="EMBL" id="JAVRRD010000043">
    <property type="protein sequence ID" value="KAK5044800.1"/>
    <property type="molecule type" value="Genomic_DNA"/>
</dbReference>
<evidence type="ECO:0000313" key="3">
    <source>
        <dbReference type="EMBL" id="KAK5044800.1"/>
    </source>
</evidence>
<protein>
    <recommendedName>
        <fullName evidence="2">Amine oxidase domain-containing protein</fullName>
    </recommendedName>
</protein>
<evidence type="ECO:0000313" key="4">
    <source>
        <dbReference type="Proteomes" id="UP001358417"/>
    </source>
</evidence>
<dbReference type="Proteomes" id="UP001358417">
    <property type="component" value="Unassembled WGS sequence"/>
</dbReference>
<dbReference type="PANTHER" id="PTHR10742:SF382">
    <property type="entry name" value="AMINE OXIDASE DOMAIN-CONTAINING PROTEIN"/>
    <property type="match status" value="1"/>
</dbReference>
<dbReference type="InterPro" id="IPR036188">
    <property type="entry name" value="FAD/NAD-bd_sf"/>
</dbReference>
<dbReference type="Pfam" id="PF01593">
    <property type="entry name" value="Amino_oxidase"/>
    <property type="match status" value="1"/>
</dbReference>
<dbReference type="InterPro" id="IPR002937">
    <property type="entry name" value="Amino_oxidase"/>
</dbReference>
<keyword evidence="1" id="KW-0732">Signal</keyword>
<feature type="domain" description="Amine oxidase" evidence="2">
    <location>
        <begin position="175"/>
        <end position="652"/>
    </location>
</feature>
<dbReference type="GO" id="GO:0001716">
    <property type="term" value="F:L-amino-acid oxidase activity"/>
    <property type="evidence" value="ECO:0007669"/>
    <property type="project" value="TreeGrafter"/>
</dbReference>
<organism evidence="3 4">
    <name type="scientific">Exophiala bonariae</name>
    <dbReference type="NCBI Taxonomy" id="1690606"/>
    <lineage>
        <taxon>Eukaryota</taxon>
        <taxon>Fungi</taxon>
        <taxon>Dikarya</taxon>
        <taxon>Ascomycota</taxon>
        <taxon>Pezizomycotina</taxon>
        <taxon>Eurotiomycetes</taxon>
        <taxon>Chaetothyriomycetidae</taxon>
        <taxon>Chaetothyriales</taxon>
        <taxon>Herpotrichiellaceae</taxon>
        <taxon>Exophiala</taxon>
    </lineage>
</organism>
<feature type="chain" id="PRO_5043866410" description="Amine oxidase domain-containing protein" evidence="1">
    <location>
        <begin position="21"/>
        <end position="680"/>
    </location>
</feature>
<dbReference type="Gene3D" id="3.50.50.60">
    <property type="entry name" value="FAD/NAD(P)-binding domain"/>
    <property type="match status" value="1"/>
</dbReference>
<dbReference type="GO" id="GO:0009063">
    <property type="term" value="P:amino acid catabolic process"/>
    <property type="evidence" value="ECO:0007669"/>
    <property type="project" value="TreeGrafter"/>
</dbReference>
<dbReference type="GeneID" id="89978614"/>
<dbReference type="SUPFAM" id="SSF51905">
    <property type="entry name" value="FAD/NAD(P)-binding domain"/>
    <property type="match status" value="1"/>
</dbReference>
<dbReference type="InterPro" id="IPR050281">
    <property type="entry name" value="Flavin_monoamine_oxidase"/>
</dbReference>
<dbReference type="SUPFAM" id="SSF54373">
    <property type="entry name" value="FAD-linked reductases, C-terminal domain"/>
    <property type="match status" value="1"/>
</dbReference>
<name>A0AAV9MT73_9EURO</name>
<dbReference type="RefSeq" id="XP_064700451.1">
    <property type="nucleotide sequence ID" value="XM_064853993.1"/>
</dbReference>
<comment type="caution">
    <text evidence="3">The sequence shown here is derived from an EMBL/GenBank/DDBJ whole genome shotgun (WGS) entry which is preliminary data.</text>
</comment>
<dbReference type="AlphaFoldDB" id="A0AAV9MT73"/>
<evidence type="ECO:0000259" key="2">
    <source>
        <dbReference type="Pfam" id="PF01593"/>
    </source>
</evidence>